<feature type="compositionally biased region" description="Polar residues" evidence="9">
    <location>
        <begin position="387"/>
        <end position="412"/>
    </location>
</feature>
<dbReference type="InterPro" id="IPR029045">
    <property type="entry name" value="ClpP/crotonase-like_dom_sf"/>
</dbReference>
<dbReference type="InterPro" id="IPR014748">
    <property type="entry name" value="Enoyl-CoA_hydra_C"/>
</dbReference>
<dbReference type="FunFam" id="1.10.12.10:FF:000001">
    <property type="entry name" value="Probable enoyl-CoA hydratase, mitochondrial"/>
    <property type="match status" value="1"/>
</dbReference>
<dbReference type="Pfam" id="PF00378">
    <property type="entry name" value="ECH_1"/>
    <property type="match status" value="1"/>
</dbReference>
<dbReference type="CDD" id="cd06558">
    <property type="entry name" value="crotonase-like"/>
    <property type="match status" value="1"/>
</dbReference>
<evidence type="ECO:0000313" key="12">
    <source>
        <dbReference type="Proteomes" id="UP000467840"/>
    </source>
</evidence>
<evidence type="ECO:0000256" key="9">
    <source>
        <dbReference type="SAM" id="MobiDB-lite"/>
    </source>
</evidence>
<comment type="subcellular location">
    <subcellularLocation>
        <location evidence="1">Nucleus</location>
    </subcellularLocation>
</comment>
<dbReference type="CDD" id="cd00018">
    <property type="entry name" value="AP2"/>
    <property type="match status" value="1"/>
</dbReference>
<keyword evidence="5" id="KW-0804">Transcription</keyword>
<dbReference type="InterPro" id="IPR001753">
    <property type="entry name" value="Enoyl-CoA_hydra/iso"/>
</dbReference>
<dbReference type="InterPro" id="IPR001471">
    <property type="entry name" value="AP2/ERF_dom"/>
</dbReference>
<dbReference type="Proteomes" id="UP000467840">
    <property type="component" value="Unassembled WGS sequence"/>
</dbReference>
<dbReference type="GO" id="GO:0006635">
    <property type="term" value="P:fatty acid beta-oxidation"/>
    <property type="evidence" value="ECO:0007669"/>
    <property type="project" value="TreeGrafter"/>
</dbReference>
<organism evidence="11 12">
    <name type="scientific">Hevea brasiliensis</name>
    <name type="common">Para rubber tree</name>
    <name type="synonym">Siphonia brasiliensis</name>
    <dbReference type="NCBI Taxonomy" id="3981"/>
    <lineage>
        <taxon>Eukaryota</taxon>
        <taxon>Viridiplantae</taxon>
        <taxon>Streptophyta</taxon>
        <taxon>Embryophyta</taxon>
        <taxon>Tracheophyta</taxon>
        <taxon>Spermatophyta</taxon>
        <taxon>Magnoliopsida</taxon>
        <taxon>eudicotyledons</taxon>
        <taxon>Gunneridae</taxon>
        <taxon>Pentapetalae</taxon>
        <taxon>rosids</taxon>
        <taxon>fabids</taxon>
        <taxon>Malpighiales</taxon>
        <taxon>Euphorbiaceae</taxon>
        <taxon>Crotonoideae</taxon>
        <taxon>Micrandreae</taxon>
        <taxon>Hevea</taxon>
    </lineage>
</organism>
<dbReference type="InterPro" id="IPR018376">
    <property type="entry name" value="Enoyl-CoA_hyd/isom_CS"/>
</dbReference>
<dbReference type="SUPFAM" id="SSF54171">
    <property type="entry name" value="DNA-binding domain"/>
    <property type="match status" value="1"/>
</dbReference>
<dbReference type="PROSITE" id="PS51032">
    <property type="entry name" value="AP2_ERF"/>
    <property type="match status" value="1"/>
</dbReference>
<comment type="caution">
    <text evidence="11">The sequence shown here is derived from an EMBL/GenBank/DDBJ whole genome shotgun (WGS) entry which is preliminary data.</text>
</comment>
<dbReference type="PROSITE" id="PS00166">
    <property type="entry name" value="ENOYL_COA_HYDRATASE"/>
    <property type="match status" value="1"/>
</dbReference>
<keyword evidence="12" id="KW-1185">Reference proteome</keyword>
<dbReference type="AlphaFoldDB" id="A0A6A6K1R9"/>
<keyword evidence="7" id="KW-0539">Nucleus</keyword>
<proteinExistence type="inferred from homology"/>
<reference evidence="11 12" key="1">
    <citation type="journal article" date="2020" name="Mol. Plant">
        <title>The Chromosome-Based Rubber Tree Genome Provides New Insights into Spurge Genome Evolution and Rubber Biosynthesis.</title>
        <authorList>
            <person name="Liu J."/>
            <person name="Shi C."/>
            <person name="Shi C.C."/>
            <person name="Li W."/>
            <person name="Zhang Q.J."/>
            <person name="Zhang Y."/>
            <person name="Li K."/>
            <person name="Lu H.F."/>
            <person name="Shi C."/>
            <person name="Zhu S.T."/>
            <person name="Xiao Z.Y."/>
            <person name="Nan H."/>
            <person name="Yue Y."/>
            <person name="Zhu X.G."/>
            <person name="Wu Y."/>
            <person name="Hong X.N."/>
            <person name="Fan G.Y."/>
            <person name="Tong Y."/>
            <person name="Zhang D."/>
            <person name="Mao C.L."/>
            <person name="Liu Y.L."/>
            <person name="Hao S.J."/>
            <person name="Liu W.Q."/>
            <person name="Lv M.Q."/>
            <person name="Zhang H.B."/>
            <person name="Liu Y."/>
            <person name="Hu-Tang G.R."/>
            <person name="Wang J.P."/>
            <person name="Wang J.H."/>
            <person name="Sun Y.H."/>
            <person name="Ni S.B."/>
            <person name="Chen W.B."/>
            <person name="Zhang X.C."/>
            <person name="Jiao Y.N."/>
            <person name="Eichler E.E."/>
            <person name="Li G.H."/>
            <person name="Liu X."/>
            <person name="Gao L.Z."/>
        </authorList>
    </citation>
    <scope>NUCLEOTIDE SEQUENCE [LARGE SCALE GENOMIC DNA]</scope>
    <source>
        <strain evidence="12">cv. GT1</strain>
        <tissue evidence="11">Leaf</tissue>
    </source>
</reference>
<feature type="domain" description="AP2/ERF" evidence="10">
    <location>
        <begin position="443"/>
        <end position="498"/>
    </location>
</feature>
<sequence length="498" mass="54807">MEKPSDSPHPLRFLLIPDSSDSPSTLSEPPDTRNWFFSYVYGSLESKGLIEKEVDCEDLVNQHNNKEKERNLWKFGKTRITDEAVIDEKVFSNGFLKSNNSLRGDEQKNQSLNKSRKTLILEPASSESVKLQRLSDSDPGIVEVNLDRPGAKNAIGKEMLRGLRATFETISRDDSANVVMICSSVPKVFCAGADLKERKTMTPSEVQFFVNTLRSTFSLIEELCIPTIAVIEGTALGGGLEMALSCDLRICEDAVLGLPETGLAIIPGAGGTQRLPRLVGKSVAKELIFTGRKIGGREAMSIGLVNYSVPAGEARLKALEVAREINQKGPIAIRLAKKAINEGLGIDLASALELEEECYEQLLNTKDRLEGLAAFAEKRKPRLSYLPSPTQTPQSYHNKSMEVGTNSDSRVSTTMESSNLNIINMNQQSTEHCSSRARGSSPKFRGVILLRSGKWGAQIAFKYKAYWLGTHDMEEEAAMAYDRAVIKLQRSDAPSTSL</sequence>
<evidence type="ECO:0000256" key="2">
    <source>
        <dbReference type="ARBA" id="ARBA00005254"/>
    </source>
</evidence>
<evidence type="ECO:0000256" key="7">
    <source>
        <dbReference type="ARBA" id="ARBA00023242"/>
    </source>
</evidence>
<dbReference type="Gene3D" id="3.90.226.10">
    <property type="entry name" value="2-enoyl-CoA Hydratase, Chain A, domain 1"/>
    <property type="match status" value="1"/>
</dbReference>
<dbReference type="InterPro" id="IPR016177">
    <property type="entry name" value="DNA-bd_dom_sf"/>
</dbReference>
<accession>A0A6A6K1R9</accession>
<evidence type="ECO:0000256" key="3">
    <source>
        <dbReference type="ARBA" id="ARBA00023015"/>
    </source>
</evidence>
<dbReference type="Gene3D" id="1.10.12.10">
    <property type="entry name" value="Lyase 2-enoyl-coa Hydratase, Chain A, domain 2"/>
    <property type="match status" value="1"/>
</dbReference>
<dbReference type="FunFam" id="3.90.226.10:FF:000061">
    <property type="entry name" value="Methylglutaconyl-CoA hydratase, mitochondrial"/>
    <property type="match status" value="1"/>
</dbReference>
<dbReference type="PANTHER" id="PTHR11941:SF171">
    <property type="entry name" value="SD19268P"/>
    <property type="match status" value="1"/>
</dbReference>
<keyword evidence="6" id="KW-0456">Lyase</keyword>
<dbReference type="GO" id="GO:0003700">
    <property type="term" value="F:DNA-binding transcription factor activity"/>
    <property type="evidence" value="ECO:0007669"/>
    <property type="project" value="InterPro"/>
</dbReference>
<evidence type="ECO:0000256" key="1">
    <source>
        <dbReference type="ARBA" id="ARBA00004123"/>
    </source>
</evidence>
<dbReference type="InterPro" id="IPR036955">
    <property type="entry name" value="AP2/ERF_dom_sf"/>
</dbReference>
<keyword evidence="3" id="KW-0805">Transcription regulation</keyword>
<dbReference type="GO" id="GO:0016836">
    <property type="term" value="F:hydro-lyase activity"/>
    <property type="evidence" value="ECO:0007669"/>
    <property type="project" value="UniProtKB-ARBA"/>
</dbReference>
<dbReference type="PANTHER" id="PTHR11941">
    <property type="entry name" value="ENOYL-COA HYDRATASE-RELATED"/>
    <property type="match status" value="1"/>
</dbReference>
<evidence type="ECO:0000256" key="8">
    <source>
        <dbReference type="RuleBase" id="RU003707"/>
    </source>
</evidence>
<evidence type="ECO:0000256" key="4">
    <source>
        <dbReference type="ARBA" id="ARBA00023125"/>
    </source>
</evidence>
<protein>
    <recommendedName>
        <fullName evidence="10">AP2/ERF domain-containing protein</fullName>
    </recommendedName>
</protein>
<dbReference type="SUPFAM" id="SSF52096">
    <property type="entry name" value="ClpP/crotonase"/>
    <property type="match status" value="1"/>
</dbReference>
<evidence type="ECO:0000256" key="5">
    <source>
        <dbReference type="ARBA" id="ARBA00023163"/>
    </source>
</evidence>
<evidence type="ECO:0000256" key="6">
    <source>
        <dbReference type="ARBA" id="ARBA00023239"/>
    </source>
</evidence>
<dbReference type="GO" id="GO:0005739">
    <property type="term" value="C:mitochondrion"/>
    <property type="evidence" value="ECO:0007669"/>
    <property type="project" value="TreeGrafter"/>
</dbReference>
<comment type="similarity">
    <text evidence="2 8">Belongs to the enoyl-CoA hydratase/isomerase family.</text>
</comment>
<gene>
    <name evidence="11" type="ORF">GH714_043536</name>
</gene>
<name>A0A6A6K1R9_HEVBR</name>
<dbReference type="GO" id="GO:0005634">
    <property type="term" value="C:nucleus"/>
    <property type="evidence" value="ECO:0007669"/>
    <property type="project" value="UniProtKB-SubCell"/>
</dbReference>
<dbReference type="Gene3D" id="3.30.730.10">
    <property type="entry name" value="AP2/ERF domain"/>
    <property type="match status" value="1"/>
</dbReference>
<feature type="region of interest" description="Disordered" evidence="9">
    <location>
        <begin position="384"/>
        <end position="412"/>
    </location>
</feature>
<dbReference type="SMART" id="SM00380">
    <property type="entry name" value="AP2"/>
    <property type="match status" value="1"/>
</dbReference>
<evidence type="ECO:0000259" key="10">
    <source>
        <dbReference type="PROSITE" id="PS51032"/>
    </source>
</evidence>
<dbReference type="EMBL" id="JAAGAX010000069">
    <property type="protein sequence ID" value="KAF2282720.1"/>
    <property type="molecule type" value="Genomic_DNA"/>
</dbReference>
<dbReference type="GO" id="GO:0003677">
    <property type="term" value="F:DNA binding"/>
    <property type="evidence" value="ECO:0007669"/>
    <property type="project" value="UniProtKB-KW"/>
</dbReference>
<keyword evidence="4" id="KW-0238">DNA-binding</keyword>
<evidence type="ECO:0000313" key="11">
    <source>
        <dbReference type="EMBL" id="KAF2282720.1"/>
    </source>
</evidence>
<feature type="region of interest" description="Disordered" evidence="9">
    <location>
        <begin position="1"/>
        <end position="29"/>
    </location>
</feature>